<dbReference type="Proteomes" id="UP000789831">
    <property type="component" value="Unassembled WGS sequence"/>
</dbReference>
<feature type="non-terminal residue" evidence="1">
    <location>
        <position position="1"/>
    </location>
</feature>
<sequence length="155" mass="17954">MLFMKNTTKITLFFSKLVVSVNSPTFKWLVEVCEICRHVDQLLGDQNDQRYWSEFAINTVTQWPLMIIEQSLTGKAFLRLTEEKLTRKNGLYELKASPAEGIMELVEQLKEKQEPSLASIEVVTASEFEKFRESNMKGFKKLRSDIDIAKAWIVT</sequence>
<dbReference type="OrthoDB" id="2390206at2759"/>
<reference evidence="1" key="1">
    <citation type="submission" date="2021-06" db="EMBL/GenBank/DDBJ databases">
        <authorList>
            <person name="Kallberg Y."/>
            <person name="Tangrot J."/>
            <person name="Rosling A."/>
        </authorList>
    </citation>
    <scope>NUCLEOTIDE SEQUENCE</scope>
    <source>
        <strain evidence="1">MT106</strain>
    </source>
</reference>
<proteinExistence type="predicted"/>
<evidence type="ECO:0000313" key="1">
    <source>
        <dbReference type="EMBL" id="CAG8629311.1"/>
    </source>
</evidence>
<dbReference type="Gene3D" id="1.10.150.50">
    <property type="entry name" value="Transcription Factor, Ets-1"/>
    <property type="match status" value="1"/>
</dbReference>
<organism evidence="1 2">
    <name type="scientific">Ambispora gerdemannii</name>
    <dbReference type="NCBI Taxonomy" id="144530"/>
    <lineage>
        <taxon>Eukaryota</taxon>
        <taxon>Fungi</taxon>
        <taxon>Fungi incertae sedis</taxon>
        <taxon>Mucoromycota</taxon>
        <taxon>Glomeromycotina</taxon>
        <taxon>Glomeromycetes</taxon>
        <taxon>Archaeosporales</taxon>
        <taxon>Ambisporaceae</taxon>
        <taxon>Ambispora</taxon>
    </lineage>
</organism>
<keyword evidence="2" id="KW-1185">Reference proteome</keyword>
<dbReference type="InterPro" id="IPR013761">
    <property type="entry name" value="SAM/pointed_sf"/>
</dbReference>
<comment type="caution">
    <text evidence="1">The sequence shown here is derived from an EMBL/GenBank/DDBJ whole genome shotgun (WGS) entry which is preliminary data.</text>
</comment>
<dbReference type="AlphaFoldDB" id="A0A9N9GRX0"/>
<gene>
    <name evidence="1" type="ORF">AGERDE_LOCUS10448</name>
</gene>
<dbReference type="EMBL" id="CAJVPL010003261">
    <property type="protein sequence ID" value="CAG8629311.1"/>
    <property type="molecule type" value="Genomic_DNA"/>
</dbReference>
<evidence type="ECO:0000313" key="2">
    <source>
        <dbReference type="Proteomes" id="UP000789831"/>
    </source>
</evidence>
<protein>
    <submittedName>
        <fullName evidence="1">6844_t:CDS:1</fullName>
    </submittedName>
</protein>
<accession>A0A9N9GRX0</accession>
<name>A0A9N9GRX0_9GLOM</name>